<organism evidence="1 2">
    <name type="scientific">Kazachstania africana (strain ATCC 22294 / BCRC 22015 / CBS 2517 / CECT 1963 / NBRC 1671 / NRRL Y-8276)</name>
    <name type="common">Yeast</name>
    <name type="synonym">Kluyveromyces africanus</name>
    <dbReference type="NCBI Taxonomy" id="1071382"/>
    <lineage>
        <taxon>Eukaryota</taxon>
        <taxon>Fungi</taxon>
        <taxon>Dikarya</taxon>
        <taxon>Ascomycota</taxon>
        <taxon>Saccharomycotina</taxon>
        <taxon>Saccharomycetes</taxon>
        <taxon>Saccharomycetales</taxon>
        <taxon>Saccharomycetaceae</taxon>
        <taxon>Kazachstania</taxon>
    </lineage>
</organism>
<dbReference type="HOGENOM" id="CLU_706081_0_0_1"/>
<dbReference type="InParanoid" id="H2AQQ5"/>
<dbReference type="RefSeq" id="XP_003955840.1">
    <property type="nucleotide sequence ID" value="XM_003955791.1"/>
</dbReference>
<dbReference type="InterPro" id="IPR027998">
    <property type="entry name" value="Rsf1_fungi"/>
</dbReference>
<dbReference type="AlphaFoldDB" id="H2AQQ5"/>
<protein>
    <submittedName>
        <fullName evidence="1">Uncharacterized protein</fullName>
    </submittedName>
</protein>
<reference evidence="1 2" key="1">
    <citation type="journal article" date="2011" name="Proc. Natl. Acad. Sci. U.S.A.">
        <title>Evolutionary erosion of yeast sex chromosomes by mating-type switching accidents.</title>
        <authorList>
            <person name="Gordon J.L."/>
            <person name="Armisen D."/>
            <person name="Proux-Wera E."/>
            <person name="Oheigeartaigh S.S."/>
            <person name="Byrne K.P."/>
            <person name="Wolfe K.H."/>
        </authorList>
    </citation>
    <scope>NUCLEOTIDE SEQUENCE [LARGE SCALE GENOMIC DNA]</scope>
    <source>
        <strain evidence="2">ATCC 22294 / BCRC 22015 / CBS 2517 / CECT 1963 / NBRC 1671 / NRRL Y-8276</strain>
    </source>
</reference>
<evidence type="ECO:0000313" key="2">
    <source>
        <dbReference type="Proteomes" id="UP000005220"/>
    </source>
</evidence>
<dbReference type="Pfam" id="PF14876">
    <property type="entry name" value="RSF"/>
    <property type="match status" value="1"/>
</dbReference>
<gene>
    <name evidence="1" type="primary">KAFR0B04090</name>
    <name evidence="1" type="ORF">KAFR_0B04090</name>
</gene>
<proteinExistence type="predicted"/>
<evidence type="ECO:0000313" key="1">
    <source>
        <dbReference type="EMBL" id="CCF56705.1"/>
    </source>
</evidence>
<keyword evidence="2" id="KW-1185">Reference proteome</keyword>
<dbReference type="GeneID" id="13883244"/>
<dbReference type="EMBL" id="HE650822">
    <property type="protein sequence ID" value="CCF56705.1"/>
    <property type="molecule type" value="Genomic_DNA"/>
</dbReference>
<name>H2AQQ5_KAZAF</name>
<dbReference type="GO" id="GO:0045333">
    <property type="term" value="P:cellular respiration"/>
    <property type="evidence" value="ECO:0007669"/>
    <property type="project" value="InterPro"/>
</dbReference>
<dbReference type="eggNOG" id="ENOG502SUV2">
    <property type="taxonomic scope" value="Eukaryota"/>
</dbReference>
<sequence>MFNYPRISVEQLPLNNLPSLLPTAGVPQHVDTDTRNSMSQHRLTEGTNNSLDPIYENIEIENFEPNKLRLIIPTASNLKIKTENVFLKFIFAGYDDSNDLFCQFFNPNTNLICNKRMHFENHKIKISTMARKCKDHLVKSHNFNINDHNYFKFLNLYYPVFKNSYTEDTLNKVLPMLEEFEVVCDSIKIENSDSYKELASIIGDRIRHTRNKLSDNEEFKKWFTNWVIDPITLRNDSDDSKSSIKDAYDLFATVRDKIQISHFSLATEESGDNGEQTEEEINNEKSMEKLDPALQDELWSLLQQQQYQSQMVAQLLGKLLAEAHSPSHATTIGNSMILQLLKKVSRQLNQEVKLRQEQQLLQNDILEYLKRIPKRHLKRSKFQAKKRKIKN</sequence>
<dbReference type="GO" id="GO:0005739">
    <property type="term" value="C:mitochondrion"/>
    <property type="evidence" value="ECO:0007669"/>
    <property type="project" value="InterPro"/>
</dbReference>
<dbReference type="GO" id="GO:0005634">
    <property type="term" value="C:nucleus"/>
    <property type="evidence" value="ECO:0007669"/>
    <property type="project" value="InterPro"/>
</dbReference>
<accession>H2AQQ5</accession>
<dbReference type="OrthoDB" id="10581829at2759"/>
<dbReference type="Proteomes" id="UP000005220">
    <property type="component" value="Chromosome 2"/>
</dbReference>
<dbReference type="KEGG" id="kaf:KAFR_0B04090"/>